<dbReference type="Proteomes" id="UP000230233">
    <property type="component" value="Unassembled WGS sequence"/>
</dbReference>
<gene>
    <name evidence="1" type="ORF">B9Z55_028076</name>
</gene>
<dbReference type="AlphaFoldDB" id="A0A2G5SDM1"/>
<dbReference type="EMBL" id="PDUG01000016">
    <property type="protein sequence ID" value="PIC12996.1"/>
    <property type="molecule type" value="Genomic_DNA"/>
</dbReference>
<evidence type="ECO:0000313" key="2">
    <source>
        <dbReference type="Proteomes" id="UP000230233"/>
    </source>
</evidence>
<protein>
    <submittedName>
        <fullName evidence="1">Uncharacterized protein</fullName>
    </submittedName>
</protein>
<keyword evidence="2" id="KW-1185">Reference proteome</keyword>
<reference evidence="2" key="1">
    <citation type="submission" date="2017-10" db="EMBL/GenBank/DDBJ databases">
        <title>Rapid genome shrinkage in a self-fertile nematode reveals novel sperm competition proteins.</title>
        <authorList>
            <person name="Yin D."/>
            <person name="Schwarz E.M."/>
            <person name="Thomas C.G."/>
            <person name="Felde R.L."/>
            <person name="Korf I.F."/>
            <person name="Cutter A.D."/>
            <person name="Schartner C.M."/>
            <person name="Ralston E.J."/>
            <person name="Meyer B.J."/>
            <person name="Haag E.S."/>
        </authorList>
    </citation>
    <scope>NUCLEOTIDE SEQUENCE [LARGE SCALE GENOMIC DNA]</scope>
    <source>
        <strain evidence="2">JU1422</strain>
    </source>
</reference>
<evidence type="ECO:0000313" key="1">
    <source>
        <dbReference type="EMBL" id="PIC12996.1"/>
    </source>
</evidence>
<organism evidence="1 2">
    <name type="scientific">Caenorhabditis nigoni</name>
    <dbReference type="NCBI Taxonomy" id="1611254"/>
    <lineage>
        <taxon>Eukaryota</taxon>
        <taxon>Metazoa</taxon>
        <taxon>Ecdysozoa</taxon>
        <taxon>Nematoda</taxon>
        <taxon>Chromadorea</taxon>
        <taxon>Rhabditida</taxon>
        <taxon>Rhabditina</taxon>
        <taxon>Rhabditomorpha</taxon>
        <taxon>Rhabditoidea</taxon>
        <taxon>Rhabditidae</taxon>
        <taxon>Peloderinae</taxon>
        <taxon>Caenorhabditis</taxon>
    </lineage>
</organism>
<dbReference type="OrthoDB" id="5789810at2759"/>
<proteinExistence type="predicted"/>
<name>A0A2G5SDM1_9PELO</name>
<accession>A0A2G5SDM1</accession>
<sequence length="116" mass="12984">MSSESTIAQRLLTDKEVKDLNGKVLSLQKLVNHPRCKIPELRLTYTNLLSCMANLDADSRKPYTKDGRQDVELGFKTMAILEDTLIRVVLGGETVSNVLIRNMSILQQTGDVYSSQ</sequence>
<comment type="caution">
    <text evidence="1">The sequence shown here is derived from an EMBL/GenBank/DDBJ whole genome shotgun (WGS) entry which is preliminary data.</text>
</comment>